<dbReference type="AlphaFoldDB" id="S7UX98"/>
<sequence length="119" mass="13561">MRRTKKGTKQLSEKKGIHRRGLSVDYGVLERETPPLTRLPELAPANCKPTANHPSQIFCRERHQSSPHYPFFLLRGRHRSLLPKSAVHSLPLARHSLSIPRSLSLRVRAPAEKCMKPQS</sequence>
<gene>
    <name evidence="1" type="ORF">TGGT1_409020</name>
</gene>
<evidence type="ECO:0000313" key="2">
    <source>
        <dbReference type="Proteomes" id="UP000005641"/>
    </source>
</evidence>
<dbReference type="EMBL" id="AAQM03000095">
    <property type="protein sequence ID" value="EPR62461.1"/>
    <property type="molecule type" value="Genomic_DNA"/>
</dbReference>
<accession>S7UX98</accession>
<proteinExistence type="predicted"/>
<protein>
    <submittedName>
        <fullName evidence="1">Uncharacterized protein</fullName>
    </submittedName>
</protein>
<reference evidence="1 2" key="1">
    <citation type="submission" date="2006-05" db="EMBL/GenBank/DDBJ databases">
        <authorList>
            <person name="Paulsen I."/>
        </authorList>
    </citation>
    <scope>NUCLEOTIDE SEQUENCE [LARGE SCALE GENOMIC DNA]</scope>
    <source>
        <strain evidence="1 2">GT1</strain>
    </source>
</reference>
<comment type="caution">
    <text evidence="1">The sequence shown here is derived from an EMBL/GenBank/DDBJ whole genome shotgun (WGS) entry which is preliminary data.</text>
</comment>
<dbReference type="Proteomes" id="UP000005641">
    <property type="component" value="Unassembled WGS sequence"/>
</dbReference>
<reference evidence="1 2" key="2">
    <citation type="submission" date="2013-05" db="EMBL/GenBank/DDBJ databases">
        <authorList>
            <person name="Sibley D."/>
            <person name="Venepally P."/>
            <person name="Karamycheva S."/>
            <person name="Hadjithomas M."/>
            <person name="Khan A."/>
            <person name="Brunk B."/>
            <person name="Roos D."/>
            <person name="Caler E."/>
            <person name="Lorenzi H."/>
        </authorList>
    </citation>
    <scope>NUCLEOTIDE SEQUENCE [LARGE SCALE GENOMIC DNA]</scope>
    <source>
        <strain evidence="1 2">GT1</strain>
    </source>
</reference>
<dbReference type="VEuPathDB" id="ToxoDB:TGGT1_409020"/>
<evidence type="ECO:0000313" key="1">
    <source>
        <dbReference type="EMBL" id="EPR62461.1"/>
    </source>
</evidence>
<organism evidence="1 2">
    <name type="scientific">Toxoplasma gondii (strain ATCC 50853 / GT1)</name>
    <dbReference type="NCBI Taxonomy" id="507601"/>
    <lineage>
        <taxon>Eukaryota</taxon>
        <taxon>Sar</taxon>
        <taxon>Alveolata</taxon>
        <taxon>Apicomplexa</taxon>
        <taxon>Conoidasida</taxon>
        <taxon>Coccidia</taxon>
        <taxon>Eucoccidiorida</taxon>
        <taxon>Eimeriorina</taxon>
        <taxon>Sarcocystidae</taxon>
        <taxon>Toxoplasma</taxon>
    </lineage>
</organism>
<name>S7UX98_TOXGG</name>